<sequence length="149" mass="16790">MRRRLKAELTAVLEVPPDRAEQTILDVTPGPPGSGRVWLLGDSVGEVEGGPERFTVRQDGYPLTVHLDRSRRTIAVQGGWWYRAEYTLEPENGHTALVLRVYNVAGAGSRWLVPLANRFFIGFQEQTRARFADTVRDVGQRLGCRAYPR</sequence>
<name>A0A562V9Z3_9ACTN</name>
<evidence type="ECO:0000313" key="2">
    <source>
        <dbReference type="Proteomes" id="UP000321617"/>
    </source>
</evidence>
<dbReference type="RefSeq" id="WP_147132093.1">
    <property type="nucleotide sequence ID" value="NZ_BAABIJ010000001.1"/>
</dbReference>
<keyword evidence="2" id="KW-1185">Reference proteome</keyword>
<comment type="caution">
    <text evidence="1">The sequence shown here is derived from an EMBL/GenBank/DDBJ whole genome shotgun (WGS) entry which is preliminary data.</text>
</comment>
<evidence type="ECO:0008006" key="3">
    <source>
        <dbReference type="Google" id="ProtNLM"/>
    </source>
</evidence>
<organism evidence="1 2">
    <name type="scientific">Stackebrandtia albiflava</name>
    <dbReference type="NCBI Taxonomy" id="406432"/>
    <lineage>
        <taxon>Bacteria</taxon>
        <taxon>Bacillati</taxon>
        <taxon>Actinomycetota</taxon>
        <taxon>Actinomycetes</taxon>
        <taxon>Glycomycetales</taxon>
        <taxon>Glycomycetaceae</taxon>
        <taxon>Stackebrandtia</taxon>
    </lineage>
</organism>
<dbReference type="Proteomes" id="UP000321617">
    <property type="component" value="Unassembled WGS sequence"/>
</dbReference>
<reference evidence="1 2" key="1">
    <citation type="journal article" date="2013" name="Stand. Genomic Sci.">
        <title>Genomic Encyclopedia of Type Strains, Phase I: The one thousand microbial genomes (KMG-I) project.</title>
        <authorList>
            <person name="Kyrpides N.C."/>
            <person name="Woyke T."/>
            <person name="Eisen J.A."/>
            <person name="Garrity G."/>
            <person name="Lilburn T.G."/>
            <person name="Beck B.J."/>
            <person name="Whitman W.B."/>
            <person name="Hugenholtz P."/>
            <person name="Klenk H.P."/>
        </authorList>
    </citation>
    <scope>NUCLEOTIDE SEQUENCE [LARGE SCALE GENOMIC DNA]</scope>
    <source>
        <strain evidence="1 2">DSM 45044</strain>
    </source>
</reference>
<dbReference type="EMBL" id="VLLL01000005">
    <property type="protein sequence ID" value="TWJ14673.1"/>
    <property type="molecule type" value="Genomic_DNA"/>
</dbReference>
<dbReference type="OrthoDB" id="2590919at2"/>
<proteinExistence type="predicted"/>
<dbReference type="AlphaFoldDB" id="A0A562V9Z3"/>
<protein>
    <recommendedName>
        <fullName evidence="3">Polyketide cyclase/dehydrase/lipid transport protein</fullName>
    </recommendedName>
</protein>
<accession>A0A562V9Z3</accession>
<evidence type="ECO:0000313" key="1">
    <source>
        <dbReference type="EMBL" id="TWJ14673.1"/>
    </source>
</evidence>
<gene>
    <name evidence="1" type="ORF">LX16_0360</name>
</gene>